<accession>A0AAW6XZY6</accession>
<protein>
    <submittedName>
        <fullName evidence="2">Ogr/Delta-like zinc finger family protein</fullName>
    </submittedName>
</protein>
<feature type="domain" description="Zinc finger Ogr/Delta-type" evidence="1">
    <location>
        <begin position="19"/>
        <end position="65"/>
    </location>
</feature>
<dbReference type="Pfam" id="PF04606">
    <property type="entry name" value="Ogr_Delta"/>
    <property type="match status" value="1"/>
</dbReference>
<dbReference type="Proteomes" id="UP001236303">
    <property type="component" value="Unassembled WGS sequence"/>
</dbReference>
<reference evidence="2" key="1">
    <citation type="submission" date="2023-05" db="EMBL/GenBank/DDBJ databases">
        <title>Cataloging the Phylogenetic Diversity of Human Bladder Bacteria.</title>
        <authorList>
            <person name="Du J."/>
        </authorList>
    </citation>
    <scope>NUCLEOTIDE SEQUENCE</scope>
    <source>
        <strain evidence="2">UMB1050</strain>
    </source>
</reference>
<evidence type="ECO:0000313" key="2">
    <source>
        <dbReference type="EMBL" id="MDK7241670.1"/>
    </source>
</evidence>
<gene>
    <name evidence="2" type="ORF">QP451_01245</name>
</gene>
<dbReference type="AlphaFoldDB" id="A0AAW6XZY6"/>
<evidence type="ECO:0000313" key="3">
    <source>
        <dbReference type="Proteomes" id="UP001236303"/>
    </source>
</evidence>
<comment type="caution">
    <text evidence="2">The sequence shown here is derived from an EMBL/GenBank/DDBJ whole genome shotgun (WGS) entry which is preliminary data.</text>
</comment>
<dbReference type="InterPro" id="IPR007684">
    <property type="entry name" value="Znf_Ogr/Delta"/>
</dbReference>
<proteinExistence type="predicted"/>
<sequence>MAQRNISKAEHGNMRVQITCPCCGSRCKVTASRKMTDRLRYSSIQCLNASCGWSGVASTEVIKTISPPSPLHQNPALVPPQMTADEIIEQHGGSSQRNLL</sequence>
<name>A0AAW6XZY6_NEISU</name>
<organism evidence="2 3">
    <name type="scientific">Neisseria subflava</name>
    <dbReference type="NCBI Taxonomy" id="28449"/>
    <lineage>
        <taxon>Bacteria</taxon>
        <taxon>Pseudomonadati</taxon>
        <taxon>Pseudomonadota</taxon>
        <taxon>Betaproteobacteria</taxon>
        <taxon>Neisseriales</taxon>
        <taxon>Neisseriaceae</taxon>
        <taxon>Neisseria</taxon>
    </lineage>
</organism>
<evidence type="ECO:0000259" key="1">
    <source>
        <dbReference type="Pfam" id="PF04606"/>
    </source>
</evidence>
<dbReference type="RefSeq" id="WP_159068341.1">
    <property type="nucleotide sequence ID" value="NZ_JASOPA010000001.1"/>
</dbReference>
<dbReference type="EMBL" id="JASOPA010000001">
    <property type="protein sequence ID" value="MDK7241670.1"/>
    <property type="molecule type" value="Genomic_DNA"/>
</dbReference>